<reference evidence="3 4" key="1">
    <citation type="submission" date="2019-02" db="EMBL/GenBank/DDBJ databases">
        <title>Deep-cultivation of Planctomycetes and their phenomic and genomic characterization uncovers novel biology.</title>
        <authorList>
            <person name="Wiegand S."/>
            <person name="Jogler M."/>
            <person name="Boedeker C."/>
            <person name="Pinto D."/>
            <person name="Vollmers J."/>
            <person name="Rivas-Marin E."/>
            <person name="Kohn T."/>
            <person name="Peeters S.H."/>
            <person name="Heuer A."/>
            <person name="Rast P."/>
            <person name="Oberbeckmann S."/>
            <person name="Bunk B."/>
            <person name="Jeske O."/>
            <person name="Meyerdierks A."/>
            <person name="Storesund J.E."/>
            <person name="Kallscheuer N."/>
            <person name="Luecker S."/>
            <person name="Lage O.M."/>
            <person name="Pohl T."/>
            <person name="Merkel B.J."/>
            <person name="Hornburger P."/>
            <person name="Mueller R.-W."/>
            <person name="Bruemmer F."/>
            <person name="Labrenz M."/>
            <person name="Spormann A.M."/>
            <person name="Op den Camp H."/>
            <person name="Overmann J."/>
            <person name="Amann R."/>
            <person name="Jetten M.S.M."/>
            <person name="Mascher T."/>
            <person name="Medema M.H."/>
            <person name="Devos D.P."/>
            <person name="Kaster A.-K."/>
            <person name="Ovreas L."/>
            <person name="Rohde M."/>
            <person name="Galperin M.Y."/>
            <person name="Jogler C."/>
        </authorList>
    </citation>
    <scope>NUCLEOTIDE SEQUENCE [LARGE SCALE GENOMIC DNA]</scope>
    <source>
        <strain evidence="3 4">Pla163</strain>
    </source>
</reference>
<feature type="domain" description="Bacterial type II secretion system protein E" evidence="2">
    <location>
        <begin position="193"/>
        <end position="207"/>
    </location>
</feature>
<dbReference type="RefSeq" id="WP_145188647.1">
    <property type="nucleotide sequence ID" value="NZ_CP036290.1"/>
</dbReference>
<dbReference type="GO" id="GO:0016887">
    <property type="term" value="F:ATP hydrolysis activity"/>
    <property type="evidence" value="ECO:0007669"/>
    <property type="project" value="InterPro"/>
</dbReference>
<dbReference type="InterPro" id="IPR006321">
    <property type="entry name" value="PilT/PilU"/>
</dbReference>
<name>A0A518D1M9_9BACT</name>
<dbReference type="PANTHER" id="PTHR30486:SF16">
    <property type="entry name" value="TWITCHING MOTILITY PROTEIN PILT"/>
    <property type="match status" value="1"/>
</dbReference>
<comment type="similarity">
    <text evidence="1">Belongs to the GSP E family.</text>
</comment>
<dbReference type="InterPro" id="IPR001482">
    <property type="entry name" value="T2SS/T4SS_dom"/>
</dbReference>
<dbReference type="SMART" id="SM00382">
    <property type="entry name" value="AAA"/>
    <property type="match status" value="1"/>
</dbReference>
<dbReference type="Gene3D" id="3.30.450.90">
    <property type="match status" value="1"/>
</dbReference>
<evidence type="ECO:0000259" key="2">
    <source>
        <dbReference type="PROSITE" id="PS00662"/>
    </source>
</evidence>
<dbReference type="PANTHER" id="PTHR30486">
    <property type="entry name" value="TWITCHING MOTILITY PROTEIN PILT"/>
    <property type="match status" value="1"/>
</dbReference>
<dbReference type="InterPro" id="IPR003593">
    <property type="entry name" value="AAA+_ATPase"/>
</dbReference>
<organism evidence="3 4">
    <name type="scientific">Rohdeia mirabilis</name>
    <dbReference type="NCBI Taxonomy" id="2528008"/>
    <lineage>
        <taxon>Bacteria</taxon>
        <taxon>Pseudomonadati</taxon>
        <taxon>Planctomycetota</taxon>
        <taxon>Planctomycetia</taxon>
        <taxon>Planctomycetia incertae sedis</taxon>
        <taxon>Rohdeia</taxon>
    </lineage>
</organism>
<keyword evidence="4" id="KW-1185">Reference proteome</keyword>
<dbReference type="InterPro" id="IPR050921">
    <property type="entry name" value="T4SS_GSP_E_ATPase"/>
</dbReference>
<dbReference type="Proteomes" id="UP000319342">
    <property type="component" value="Chromosome"/>
</dbReference>
<dbReference type="GO" id="GO:0005524">
    <property type="term" value="F:ATP binding"/>
    <property type="evidence" value="ECO:0007669"/>
    <property type="project" value="InterPro"/>
</dbReference>
<proteinExistence type="inferred from homology"/>
<gene>
    <name evidence="3" type="ORF">Pla163_25220</name>
</gene>
<accession>A0A518D1M9</accession>
<dbReference type="AlphaFoldDB" id="A0A518D1M9"/>
<evidence type="ECO:0000313" key="4">
    <source>
        <dbReference type="Proteomes" id="UP000319342"/>
    </source>
</evidence>
<evidence type="ECO:0000313" key="3">
    <source>
        <dbReference type="EMBL" id="QDU85393.1"/>
    </source>
</evidence>
<dbReference type="NCBIfam" id="TIGR01420">
    <property type="entry name" value="pilT_fam"/>
    <property type="match status" value="1"/>
</dbReference>
<evidence type="ECO:0000256" key="1">
    <source>
        <dbReference type="ARBA" id="ARBA00006611"/>
    </source>
</evidence>
<sequence length="350" mass="38604">MTIQQLLAQAIERGASDLHLAPGRPPVFRISGRLVELSDEKLTGERAKELARGICTETGWAEVERIGTTDFALEHESGNRFRVNVMRTRAGIGAVLRLIPQDLLSMEALGLPEKCRELLKRPRGLVLVTGPTGSGKSTTLASMIDWINTHQDRHIITIEDPVEFRHTHKKGIVTQREVGEDVPDFPEALRRALREDPDVILVGEMRDLETIAAAITAAETGHLVFGTLHTTGSARTVDRMIDAFPANQQEQIRAQLSVSVQAVISQALLSRKDGNGRIAAFEVMLMTPAIGNLIRKNETNKIQSTIQTSRRFGMVTLDDYLLDLVRQDAITKDTALDAAQDRADLEARLG</sequence>
<dbReference type="SUPFAM" id="SSF52540">
    <property type="entry name" value="P-loop containing nucleoside triphosphate hydrolases"/>
    <property type="match status" value="1"/>
</dbReference>
<dbReference type="Gene3D" id="3.40.50.300">
    <property type="entry name" value="P-loop containing nucleotide triphosphate hydrolases"/>
    <property type="match status" value="1"/>
</dbReference>
<dbReference type="EMBL" id="CP036290">
    <property type="protein sequence ID" value="QDU85393.1"/>
    <property type="molecule type" value="Genomic_DNA"/>
</dbReference>
<dbReference type="CDD" id="cd01131">
    <property type="entry name" value="PilT"/>
    <property type="match status" value="1"/>
</dbReference>
<dbReference type="OrthoDB" id="9808272at2"/>
<protein>
    <submittedName>
        <fullName evidence="3">Type II/IV secretion system protein</fullName>
    </submittedName>
</protein>
<dbReference type="Pfam" id="PF00437">
    <property type="entry name" value="T2SSE"/>
    <property type="match status" value="1"/>
</dbReference>
<dbReference type="PROSITE" id="PS00662">
    <property type="entry name" value="T2SP_E"/>
    <property type="match status" value="1"/>
</dbReference>
<dbReference type="InterPro" id="IPR027417">
    <property type="entry name" value="P-loop_NTPase"/>
</dbReference>